<dbReference type="InterPro" id="IPR000048">
    <property type="entry name" value="IQ_motif_EF-hand-BS"/>
</dbReference>
<name>W4HCF8_APHAT</name>
<evidence type="ECO:0000313" key="2">
    <source>
        <dbReference type="EMBL" id="ETV89670.1"/>
    </source>
</evidence>
<dbReference type="VEuPathDB" id="FungiDB:H257_00862"/>
<organism evidence="2">
    <name type="scientific">Aphanomyces astaci</name>
    <name type="common">Crayfish plague agent</name>
    <dbReference type="NCBI Taxonomy" id="112090"/>
    <lineage>
        <taxon>Eukaryota</taxon>
        <taxon>Sar</taxon>
        <taxon>Stramenopiles</taxon>
        <taxon>Oomycota</taxon>
        <taxon>Saprolegniomycetes</taxon>
        <taxon>Saprolegniales</taxon>
        <taxon>Verrucalvaceae</taxon>
        <taxon>Aphanomyces</taxon>
    </lineage>
</organism>
<evidence type="ECO:0000256" key="1">
    <source>
        <dbReference type="SAM" id="MobiDB-lite"/>
    </source>
</evidence>
<sequence>MDGLLTLDLHAATPSTILQHATKFVAINTTTITQELQGPSLVMAQKIILWLLNDRAHLRQCNKHLKKELDNAVAAVGKSDVKIIKSRRSPKRAQVSPIKPAAQADGNDRALEPPLPTPPTPLNTPAMDSTLQLANPHAANTLGQEPTTLPLCSDIQPEPSAGGGSITLCSLSLNALCSVDTFQTCAQDQLAASTIIMPPAMPITCHLSNVTNTSSRKNEAGGAANPACTSHPNVNTARLQLQAFVRGYLARKRFRALLETILLAGDIDNDNA</sequence>
<feature type="compositionally biased region" description="Pro residues" evidence="1">
    <location>
        <begin position="113"/>
        <end position="122"/>
    </location>
</feature>
<dbReference type="RefSeq" id="XP_009822070.1">
    <property type="nucleotide sequence ID" value="XM_009823768.1"/>
</dbReference>
<dbReference type="OrthoDB" id="10537043at2759"/>
<feature type="region of interest" description="Disordered" evidence="1">
    <location>
        <begin position="86"/>
        <end position="122"/>
    </location>
</feature>
<proteinExistence type="predicted"/>
<reference evidence="2" key="1">
    <citation type="submission" date="2013-12" db="EMBL/GenBank/DDBJ databases">
        <title>The Genome Sequence of Aphanomyces astaci APO3.</title>
        <authorList>
            <consortium name="The Broad Institute Genomics Platform"/>
            <person name="Russ C."/>
            <person name="Tyler B."/>
            <person name="van West P."/>
            <person name="Dieguez-Uribeondo J."/>
            <person name="Young S.K."/>
            <person name="Zeng Q."/>
            <person name="Gargeya S."/>
            <person name="Fitzgerald M."/>
            <person name="Abouelleil A."/>
            <person name="Alvarado L."/>
            <person name="Chapman S.B."/>
            <person name="Gainer-Dewar J."/>
            <person name="Goldberg J."/>
            <person name="Griggs A."/>
            <person name="Gujja S."/>
            <person name="Hansen M."/>
            <person name="Howarth C."/>
            <person name="Imamovic A."/>
            <person name="Ireland A."/>
            <person name="Larimer J."/>
            <person name="McCowan C."/>
            <person name="Murphy C."/>
            <person name="Pearson M."/>
            <person name="Poon T.W."/>
            <person name="Priest M."/>
            <person name="Roberts A."/>
            <person name="Saif S."/>
            <person name="Shea T."/>
            <person name="Sykes S."/>
            <person name="Wortman J."/>
            <person name="Nusbaum C."/>
            <person name="Birren B."/>
        </authorList>
    </citation>
    <scope>NUCLEOTIDE SEQUENCE [LARGE SCALE GENOMIC DNA]</scope>
    <source>
        <strain evidence="2">APO3</strain>
    </source>
</reference>
<dbReference type="GeneID" id="20802858"/>
<gene>
    <name evidence="2" type="ORF">H257_00862</name>
</gene>
<accession>W4HCF8</accession>
<dbReference type="Pfam" id="PF00612">
    <property type="entry name" value="IQ"/>
    <property type="match status" value="1"/>
</dbReference>
<dbReference type="PROSITE" id="PS50096">
    <property type="entry name" value="IQ"/>
    <property type="match status" value="1"/>
</dbReference>
<protein>
    <submittedName>
        <fullName evidence="2">Uncharacterized protein</fullName>
    </submittedName>
</protein>
<dbReference type="AlphaFoldDB" id="W4HCF8"/>
<dbReference type="EMBL" id="KI913114">
    <property type="protein sequence ID" value="ETV89670.1"/>
    <property type="molecule type" value="Genomic_DNA"/>
</dbReference>